<proteinExistence type="predicted"/>
<dbReference type="PANTHER" id="PTHR39431:SF1">
    <property type="entry name" value="FRPA_C-RELATED PROTEIN"/>
    <property type="match status" value="1"/>
</dbReference>
<dbReference type="EMBL" id="VSSQ01000039">
    <property type="protein sequence ID" value="MPL67830.1"/>
    <property type="molecule type" value="Genomic_DNA"/>
</dbReference>
<evidence type="ECO:0000313" key="1">
    <source>
        <dbReference type="EMBL" id="MPL67830.1"/>
    </source>
</evidence>
<accession>A0A644TLN3</accession>
<protein>
    <recommendedName>
        <fullName evidence="2">VCBS repeat-containing protein</fullName>
    </recommendedName>
</protein>
<comment type="caution">
    <text evidence="1">The sequence shown here is derived from an EMBL/GenBank/DDBJ whole genome shotgun (WGS) entry which is preliminary data.</text>
</comment>
<organism evidence="1">
    <name type="scientific">bioreactor metagenome</name>
    <dbReference type="NCBI Taxonomy" id="1076179"/>
    <lineage>
        <taxon>unclassified sequences</taxon>
        <taxon>metagenomes</taxon>
        <taxon>ecological metagenomes</taxon>
    </lineage>
</organism>
<reference evidence="1" key="1">
    <citation type="submission" date="2019-08" db="EMBL/GenBank/DDBJ databases">
        <authorList>
            <person name="Kucharzyk K."/>
            <person name="Murdoch R.W."/>
            <person name="Higgins S."/>
            <person name="Loffler F."/>
        </authorList>
    </citation>
    <scope>NUCLEOTIDE SEQUENCE</scope>
</reference>
<dbReference type="PANTHER" id="PTHR39431">
    <property type="entry name" value="FRPA/C-RELATED PROTEIN"/>
    <property type="match status" value="1"/>
</dbReference>
<sequence length="348" mass="37913">MKIESSTISMSSQHSLTEKDFQSESLQVWGGDGKDSGKLTIVDISAQAKNLFEAQQQTNSVAKADTADQFELSDKDKQRIRLIQSFIQALTGKKIKFYVLSTKNSDAEKIENTAVNLQNVNNGQQNLGWGLHYNFQKTHIEEESTSFSANGVVKTADGKVINLDISLTMSRKFMASQQIDIKAGDALKDPLVINFDAPAAKLSANKYSFDIDSNGKEDQISFLGQGSGFLALDLNDDGVINNGKELFGPQSGNGFAELAQYDSDGNNWIDESDAIYDKLRIWTKDEAGQDILLALGQKGIGAIYLGNVSTEFSLKDSSNTLNGQIRSTGIFLKENGAVGTMQHVDLAV</sequence>
<evidence type="ECO:0008006" key="2">
    <source>
        <dbReference type="Google" id="ProtNLM"/>
    </source>
</evidence>
<gene>
    <name evidence="1" type="ORF">SDC9_13533</name>
</gene>
<dbReference type="AlphaFoldDB" id="A0A644TLN3"/>
<name>A0A644TLN3_9ZZZZ</name>